<keyword evidence="2" id="KW-1185">Reference proteome</keyword>
<sequence>MVPAGQSRPRQSRPLGCHSRTEYELFKAGCGQAVQIVSAADRPVAVVSGSRSAVAKNAIGI</sequence>
<accession>A0A225DNQ0</accession>
<comment type="caution">
    <text evidence="1">The sequence shown here is derived from an EMBL/GenBank/DDBJ whole genome shotgun (WGS) entry which is preliminary data.</text>
</comment>
<protein>
    <submittedName>
        <fullName evidence="1">Uncharacterized protein</fullName>
    </submittedName>
</protein>
<dbReference type="EMBL" id="NIDE01000004">
    <property type="protein sequence ID" value="OWK43022.1"/>
    <property type="molecule type" value="Genomic_DNA"/>
</dbReference>
<proteinExistence type="predicted"/>
<reference evidence="2" key="1">
    <citation type="submission" date="2017-06" db="EMBL/GenBank/DDBJ databases">
        <title>Genome analysis of Fimbriiglobus ruber SP5, the first member of the order Planctomycetales with confirmed chitinolytic capability.</title>
        <authorList>
            <person name="Ravin N.V."/>
            <person name="Rakitin A.L."/>
            <person name="Ivanova A.A."/>
            <person name="Beletsky A.V."/>
            <person name="Kulichevskaya I.S."/>
            <person name="Mardanov A.V."/>
            <person name="Dedysh S.N."/>
        </authorList>
    </citation>
    <scope>NUCLEOTIDE SEQUENCE [LARGE SCALE GENOMIC DNA]</scope>
    <source>
        <strain evidence="2">SP5</strain>
    </source>
</reference>
<name>A0A225DNQ0_9BACT</name>
<dbReference type="Proteomes" id="UP000214646">
    <property type="component" value="Unassembled WGS sequence"/>
</dbReference>
<evidence type="ECO:0000313" key="2">
    <source>
        <dbReference type="Proteomes" id="UP000214646"/>
    </source>
</evidence>
<gene>
    <name evidence="1" type="ORF">FRUB_02621</name>
</gene>
<evidence type="ECO:0000313" key="1">
    <source>
        <dbReference type="EMBL" id="OWK43022.1"/>
    </source>
</evidence>
<dbReference type="AlphaFoldDB" id="A0A225DNQ0"/>
<organism evidence="1 2">
    <name type="scientific">Fimbriiglobus ruber</name>
    <dbReference type="NCBI Taxonomy" id="1908690"/>
    <lineage>
        <taxon>Bacteria</taxon>
        <taxon>Pseudomonadati</taxon>
        <taxon>Planctomycetota</taxon>
        <taxon>Planctomycetia</taxon>
        <taxon>Gemmatales</taxon>
        <taxon>Gemmataceae</taxon>
        <taxon>Fimbriiglobus</taxon>
    </lineage>
</organism>